<dbReference type="InterPro" id="IPR011646">
    <property type="entry name" value="KAP_P-loop"/>
</dbReference>
<dbReference type="SUPFAM" id="SSF52540">
    <property type="entry name" value="P-loop containing nucleoside triphosphate hydrolases"/>
    <property type="match status" value="1"/>
</dbReference>
<dbReference type="Pfam" id="PF07693">
    <property type="entry name" value="KAP_NTPase"/>
    <property type="match status" value="1"/>
</dbReference>
<dbReference type="InterPro" id="IPR027417">
    <property type="entry name" value="P-loop_NTPase"/>
</dbReference>
<evidence type="ECO:0000313" key="2">
    <source>
        <dbReference type="EMBL" id="MDA0645091.1"/>
    </source>
</evidence>
<keyword evidence="3" id="KW-1185">Reference proteome</keyword>
<organism evidence="2 3">
    <name type="scientific">Nonomuraea ferruginea</name>
    <dbReference type="NCBI Taxonomy" id="46174"/>
    <lineage>
        <taxon>Bacteria</taxon>
        <taxon>Bacillati</taxon>
        <taxon>Actinomycetota</taxon>
        <taxon>Actinomycetes</taxon>
        <taxon>Streptosporangiales</taxon>
        <taxon>Streptosporangiaceae</taxon>
        <taxon>Nonomuraea</taxon>
    </lineage>
</organism>
<name>A0ABT4T6F7_9ACTN</name>
<dbReference type="Proteomes" id="UP001212498">
    <property type="component" value="Unassembled WGS sequence"/>
</dbReference>
<accession>A0ABT4T6F7</accession>
<evidence type="ECO:0000259" key="1">
    <source>
        <dbReference type="Pfam" id="PF07693"/>
    </source>
</evidence>
<sequence length="725" mass="81233">MHSDRLFNDDPVDGSDDLPDLLGRSAYAKDLAAVLDRVSRHESSSVLALIGPWGSGKSSLIAMTRRSLIERQAPREWLMAEYNPWSYTDVDTLIAGFFAEIRDALPEDGRWSETRDKIREFGKSIKPYAGLIPGVNGEAVEAAANTIAGNASMAKKRDAVAHALKELNRPILVILDDLDRLEPKELLLVFKLVRLVGRLPNLYYLLSYDEQTLLDVLMRTDLVSDQISRARDYLEKIAQVRLDLPAFREKQKGELVDDMLDAILGRHGKTLTEEEQYLLGRAYYDHIGYRLSTPRAVNRFMAQLDALYGPAGEEVSFFDFFVITFLRTFESGVYAMLQRYKDDLLNNNNRALLGGGASQTPAQRLAIWQERLEVAGVARDNMSGVMSLLSALFVPIQSAHDNLSFGGRDFGELGKQRGVGHVDYFDRYFTFGVPEEDIADRTVLVALQQLVSERAGSELGMLIDRLVTDTGRVIRKLDSLREQGGLPSAGVLQLLADKYGDLPDDHRLFEDPRRMFIYLAMNLFRDLNADQGELVIRAMSIKDSGLLFTAIAITRFPAAVSDGNTSQDGQERQLAWLSQARDVVRGLIVERLASYGEPHDRDRLELFFSLHAAWRILAPEQARAWLLQQVELEKVSLQDAVGSLVTVSYGGSTKPRHRMDSLDPASVDNALGIEFVLHRLENEIDAADMTATRYSGLEPSPEGRRTFALAELNRIRDGRRAKPVD</sequence>
<comment type="caution">
    <text evidence="2">The sequence shown here is derived from an EMBL/GenBank/DDBJ whole genome shotgun (WGS) entry which is preliminary data.</text>
</comment>
<protein>
    <submittedName>
        <fullName evidence="2">P-loop NTPase fold protein</fullName>
    </submittedName>
</protein>
<dbReference type="RefSeq" id="WP_271278850.1">
    <property type="nucleotide sequence ID" value="NZ_BAABFD010000003.1"/>
</dbReference>
<reference evidence="2 3" key="1">
    <citation type="submission" date="2022-11" db="EMBL/GenBank/DDBJ databases">
        <title>Nonomuraea corallina sp. nov., a new species of the genus Nonomuraea isolated from sea side sediment in Thai sea.</title>
        <authorList>
            <person name="Ngamcharungchit C."/>
            <person name="Matsumoto A."/>
            <person name="Suriyachadkun C."/>
            <person name="Panbangred W."/>
            <person name="Inahashi Y."/>
            <person name="Intra B."/>
        </authorList>
    </citation>
    <scope>NUCLEOTIDE SEQUENCE [LARGE SCALE GENOMIC DNA]</scope>
    <source>
        <strain evidence="2 3">DSM 43553</strain>
    </source>
</reference>
<dbReference type="Gene3D" id="3.40.50.300">
    <property type="entry name" value="P-loop containing nucleotide triphosphate hydrolases"/>
    <property type="match status" value="1"/>
</dbReference>
<gene>
    <name evidence="2" type="ORF">OUY24_31075</name>
</gene>
<dbReference type="EMBL" id="JAPNUD010000121">
    <property type="protein sequence ID" value="MDA0645091.1"/>
    <property type="molecule type" value="Genomic_DNA"/>
</dbReference>
<feature type="domain" description="KAP NTPase" evidence="1">
    <location>
        <begin position="24"/>
        <end position="307"/>
    </location>
</feature>
<evidence type="ECO:0000313" key="3">
    <source>
        <dbReference type="Proteomes" id="UP001212498"/>
    </source>
</evidence>
<proteinExistence type="predicted"/>